<name>A0A5B7J493_PORTR</name>
<evidence type="ECO:0000313" key="2">
    <source>
        <dbReference type="Proteomes" id="UP000324222"/>
    </source>
</evidence>
<dbReference type="AlphaFoldDB" id="A0A5B7J493"/>
<protein>
    <submittedName>
        <fullName evidence="1">Uncharacterized protein</fullName>
    </submittedName>
</protein>
<dbReference type="EMBL" id="VSRR010074204">
    <property type="protein sequence ID" value="MPC87344.1"/>
    <property type="molecule type" value="Genomic_DNA"/>
</dbReference>
<organism evidence="1 2">
    <name type="scientific">Portunus trituberculatus</name>
    <name type="common">Swimming crab</name>
    <name type="synonym">Neptunus trituberculatus</name>
    <dbReference type="NCBI Taxonomy" id="210409"/>
    <lineage>
        <taxon>Eukaryota</taxon>
        <taxon>Metazoa</taxon>
        <taxon>Ecdysozoa</taxon>
        <taxon>Arthropoda</taxon>
        <taxon>Crustacea</taxon>
        <taxon>Multicrustacea</taxon>
        <taxon>Malacostraca</taxon>
        <taxon>Eumalacostraca</taxon>
        <taxon>Eucarida</taxon>
        <taxon>Decapoda</taxon>
        <taxon>Pleocyemata</taxon>
        <taxon>Brachyura</taxon>
        <taxon>Eubrachyura</taxon>
        <taxon>Portunoidea</taxon>
        <taxon>Portunidae</taxon>
        <taxon>Portuninae</taxon>
        <taxon>Portunus</taxon>
    </lineage>
</organism>
<gene>
    <name evidence="1" type="ORF">E2C01_082204</name>
</gene>
<dbReference type="Proteomes" id="UP000324222">
    <property type="component" value="Unassembled WGS sequence"/>
</dbReference>
<reference evidence="1 2" key="1">
    <citation type="submission" date="2019-05" db="EMBL/GenBank/DDBJ databases">
        <title>Another draft genome of Portunus trituberculatus and its Hox gene families provides insights of decapod evolution.</title>
        <authorList>
            <person name="Jeong J.-H."/>
            <person name="Song I."/>
            <person name="Kim S."/>
            <person name="Choi T."/>
            <person name="Kim D."/>
            <person name="Ryu S."/>
            <person name="Kim W."/>
        </authorList>
    </citation>
    <scope>NUCLEOTIDE SEQUENCE [LARGE SCALE GENOMIC DNA]</scope>
    <source>
        <tissue evidence="1">Muscle</tissue>
    </source>
</reference>
<accession>A0A5B7J493</accession>
<evidence type="ECO:0000313" key="1">
    <source>
        <dbReference type="EMBL" id="MPC87344.1"/>
    </source>
</evidence>
<sequence length="63" mass="7464">MSSNFFTRPVDVSKVRQLCWHHWLALIKFTNSKHANIMHFSIYSSLSSTRLFFFLVFPVVTEL</sequence>
<proteinExistence type="predicted"/>
<comment type="caution">
    <text evidence="1">The sequence shown here is derived from an EMBL/GenBank/DDBJ whole genome shotgun (WGS) entry which is preliminary data.</text>
</comment>
<keyword evidence="2" id="KW-1185">Reference proteome</keyword>